<dbReference type="InterPro" id="IPR002525">
    <property type="entry name" value="Transp_IS110-like_N"/>
</dbReference>
<proteinExistence type="predicted"/>
<reference evidence="4 5" key="1">
    <citation type="submission" date="2021-04" db="EMBL/GenBank/DDBJ databases">
        <title>Mariniflexile gromovii gen. nov., sp. nov., a gliding bacterium isolated from the sea urchin Strongylocentrotus intermedius.</title>
        <authorList>
            <person name="Ko S."/>
            <person name="Le V."/>
            <person name="Ahn C.-Y."/>
            <person name="Oh H.-M."/>
        </authorList>
    </citation>
    <scope>NUCLEOTIDE SEQUENCE [LARGE SCALE GENOMIC DNA]</scope>
    <source>
        <strain evidence="4 5">KCTC 12570</strain>
    </source>
</reference>
<accession>A0ABS4BUG1</accession>
<dbReference type="Proteomes" id="UP000670776">
    <property type="component" value="Unassembled WGS sequence"/>
</dbReference>
<evidence type="ECO:0000313" key="5">
    <source>
        <dbReference type="Proteomes" id="UP000670776"/>
    </source>
</evidence>
<dbReference type="RefSeq" id="WP_209654918.1">
    <property type="nucleotide sequence ID" value="NZ_JAGJCB010000007.1"/>
</dbReference>
<dbReference type="PANTHER" id="PTHR33055:SF3">
    <property type="entry name" value="PUTATIVE TRANSPOSASE FOR IS117-RELATED"/>
    <property type="match status" value="1"/>
</dbReference>
<dbReference type="InterPro" id="IPR047650">
    <property type="entry name" value="Transpos_IS110"/>
</dbReference>
<dbReference type="PANTHER" id="PTHR33055">
    <property type="entry name" value="TRANSPOSASE FOR INSERTION SEQUENCE ELEMENT IS1111A"/>
    <property type="match status" value="1"/>
</dbReference>
<evidence type="ECO:0000259" key="2">
    <source>
        <dbReference type="Pfam" id="PF01548"/>
    </source>
</evidence>
<name>A0ABS4BUG1_9FLAO</name>
<keyword evidence="1" id="KW-0472">Membrane</keyword>
<comment type="caution">
    <text evidence="4">The sequence shown here is derived from an EMBL/GenBank/DDBJ whole genome shotgun (WGS) entry which is preliminary data.</text>
</comment>
<evidence type="ECO:0000313" key="4">
    <source>
        <dbReference type="EMBL" id="MBP0904033.1"/>
    </source>
</evidence>
<gene>
    <name evidence="4" type="ORF">J8H85_09345</name>
</gene>
<dbReference type="Pfam" id="PF01548">
    <property type="entry name" value="DEDD_Tnp_IS110"/>
    <property type="match status" value="1"/>
</dbReference>
<dbReference type="InterPro" id="IPR003346">
    <property type="entry name" value="Transposase_20"/>
</dbReference>
<feature type="domain" description="Transposase IS116/IS110/IS902 C-terminal" evidence="3">
    <location>
        <begin position="207"/>
        <end position="292"/>
    </location>
</feature>
<dbReference type="EMBL" id="JAGJCB010000007">
    <property type="protein sequence ID" value="MBP0904033.1"/>
    <property type="molecule type" value="Genomic_DNA"/>
</dbReference>
<keyword evidence="1" id="KW-0812">Transmembrane</keyword>
<feature type="transmembrane region" description="Helical" evidence="1">
    <location>
        <begin position="205"/>
        <end position="229"/>
    </location>
</feature>
<sequence length="331" mass="38013">MKKSDFLYFVGIDVSKHTFDVAIINGETIKSFLFDNSIKGVKAFLKLLKNQRMPLNETLICMEHTGIYGNLLITKLLETEAVFCVEMSLRITRSLGIQRGKNDKIDAIRIAQYAVKNCNEMEMYKPIPEILEKIKILIKAREQLVNFKADLNKYPNEVNHFAPELGKLAEKQIRKTNKCLDDEIKRIEADLQAFILADEKLNTTVGLVTSVTGIGIMTALYLIIFTNFFTRYQEAKQLACYCGVVPFEHTSGSSVQKRSRVHHMANKTMKRHLHMCALSAVRYDPELKIYYKRKADEGKNKMLILNNVRNKLILRVCAVIKRQKPYQKSVA</sequence>
<dbReference type="Pfam" id="PF02371">
    <property type="entry name" value="Transposase_20"/>
    <property type="match status" value="1"/>
</dbReference>
<keyword evidence="1" id="KW-1133">Transmembrane helix</keyword>
<dbReference type="NCBIfam" id="NF033542">
    <property type="entry name" value="transpos_IS110"/>
    <property type="match status" value="1"/>
</dbReference>
<feature type="domain" description="Transposase IS110-like N-terminal" evidence="2">
    <location>
        <begin position="10"/>
        <end position="146"/>
    </location>
</feature>
<evidence type="ECO:0000256" key="1">
    <source>
        <dbReference type="SAM" id="Phobius"/>
    </source>
</evidence>
<protein>
    <submittedName>
        <fullName evidence="4">IS110 family transposase</fullName>
    </submittedName>
</protein>
<organism evidence="4 5">
    <name type="scientific">Mariniflexile gromovii</name>
    <dbReference type="NCBI Taxonomy" id="362523"/>
    <lineage>
        <taxon>Bacteria</taxon>
        <taxon>Pseudomonadati</taxon>
        <taxon>Bacteroidota</taxon>
        <taxon>Flavobacteriia</taxon>
        <taxon>Flavobacteriales</taxon>
        <taxon>Flavobacteriaceae</taxon>
        <taxon>Mariniflexile</taxon>
    </lineage>
</organism>
<evidence type="ECO:0000259" key="3">
    <source>
        <dbReference type="Pfam" id="PF02371"/>
    </source>
</evidence>
<keyword evidence="5" id="KW-1185">Reference proteome</keyword>